<feature type="transmembrane region" description="Helical" evidence="2">
    <location>
        <begin position="2902"/>
        <end position="2923"/>
    </location>
</feature>
<dbReference type="PATRIC" id="fig|1423815.3.peg.1121"/>
<feature type="transmembrane region" description="Helical" evidence="2">
    <location>
        <begin position="2020"/>
        <end position="2053"/>
    </location>
</feature>
<evidence type="ECO:0000313" key="3">
    <source>
        <dbReference type="EMBL" id="KRL66075.1"/>
    </source>
</evidence>
<feature type="transmembrane region" description="Helical" evidence="2">
    <location>
        <begin position="981"/>
        <end position="1003"/>
    </location>
</feature>
<feature type="compositionally biased region" description="Low complexity" evidence="1">
    <location>
        <begin position="169"/>
        <end position="257"/>
    </location>
</feature>
<feature type="transmembrane region" description="Helical" evidence="2">
    <location>
        <begin position="2542"/>
        <end position="2564"/>
    </location>
</feature>
<feature type="transmembrane region" description="Helical" evidence="2">
    <location>
        <begin position="2189"/>
        <end position="2217"/>
    </location>
</feature>
<feature type="transmembrane region" description="Helical" evidence="2">
    <location>
        <begin position="1286"/>
        <end position="1309"/>
    </location>
</feature>
<keyword evidence="4" id="KW-1185">Reference proteome</keyword>
<proteinExistence type="predicted"/>
<feature type="transmembrane region" description="Helical" evidence="2">
    <location>
        <begin position="1429"/>
        <end position="1452"/>
    </location>
</feature>
<feature type="transmembrane region" description="Helical" evidence="2">
    <location>
        <begin position="1400"/>
        <end position="1422"/>
    </location>
</feature>
<feature type="transmembrane region" description="Helical" evidence="2">
    <location>
        <begin position="1782"/>
        <end position="1807"/>
    </location>
</feature>
<feature type="transmembrane region" description="Helical" evidence="2">
    <location>
        <begin position="2448"/>
        <end position="2472"/>
    </location>
</feature>
<sequence length="2960" mass="318633">MLPVLAYSTVEVVQAAAYNNADKYTDVDPSVPLKTSQRNPDNIVGLSMTEKKGVPIMRMNISPSNNDVIKKGDRLNISFNKKNVDTNKIKELASQDNSSLYDISKKGNKLVINFKKNATSGNYQEVFGIATKNVKASTKANATFAGKSIKIDNNNINSKYRAPQKQQRSNQTQRTSNNGNQQTTNNQGSQQAQTQSASSNDGQTQTSSSNGQAGQTQSSSQQQQQQATQQQTTQQQGQTTQQQTQNGTTQQQQANQSDSVTPSFSQAEDAVNDRTSIKVTGTATSDPTKDNQTDTSSNTNDAQTTQNDTNTNNSDQTAVSNNSETNSNSATTNTNNEDDQTESSSNVADNENNSSTAQTTTPTNNDVDTNSTDSSQATTNTNQTTANNSTQTTQPAVDQTEQQSTTTFEPQEVTTPSSTTSQTQASDNSGYIEIQNQGYVSPKDTLDNYLTSDHDLDNNNVQNNEDNYEDNSQFEAIYGHVQQKATNATDEELGEITKDLPSMWNYIGQNDSDSDTNGQVWNFHSTLSTGRDLFVTIDGTAQPDSSDVLQQQMPKLLRAMGQSIEPGALNEAVDIDALKRSQIYQDYLDGNYTGPTSDNTANTSDVINTVENHTTISLDKPTNGADITQLPTIGKVDPNVLLKDAEEQAKVNQNGTDTTTTDNSSDSADSQAEYNAIKQDTYNKMTPWASDDEKAEMLKSVPTIWNDAASKTDKNDKVGQFYNYVLNGSDGRQIYYTIDGRVIPNGNKYEKQLPNVIVSLGKDMKKGEFDQIVNNDILRNSQAYQDYQQQSQGNAATTAATTAATSAASPLGGLGLAPLLLGLPGLLLAPALLVPGLLLAPVATGAVLASLPVVALLAQPVILPALLALPALAIAPIALPAIGLGLPLLLGGKLLTLPIKLFNNIVLSTIGSVILTAPITIFNTIVGLTLGLINTLIGSIPLALLDFIAPIILNFVIISLMSQFVQLTTFNLLLLSTLAKALLNGAIDLALGLSFIGLPIALLKGAFDLFRLGLGLVNTLLLPVLAKIGTFLLLLPLGLLNTALLTMFNISIPLILGFITSLVLSTLVGSLTFLTLLVVKLLADLLKNGFKLLIGLVAAATIFLGLPVLIVGAQILNFFVLLIANAVGGLILWGLLTLAKSLMLAGLGIALFSLPLLGQFAINTIVKWSIRALIHIFRFFVGLFKVGARLVLSFVLGLLNAIAGIAKAASVITAVVSGIAAALTALIPVVGPVLALLPLLISLLSIANSLILTPIKLLLGFLNLVVLGLNLLAIPLYLFIRPLVSIGLALGAGLLSDILMPLLTLPLVLFNQLTLFNLIGLPLLLLGLFNTFVVLPLVLAAIGLAWAFGLPLILALGAFGLTAILGLLLLSSQLPIVALALLALPSLIPFFNLIMDTIFFAPLMILLASILNLFIGLPLMMLVDSIINLVIPFLVWLTAMLLLAPIFGPLAFLNPLTWINLPLLSAIGTFFTKLMLKLIALPITTFNFLALKFLNMLLPLLASVLVSLGLSLLVAGITFIALLVIHLFNKFLKLAARLVLLGAITLLILGALPILIGAAVLNFLLLAALNAFVGFNLWLITTLLNNLITAAFLLGLFLIPLVGQLVINTVVKWSIRAVIHLIRFFMGLFRLGTRLVLQFIIGLTNLVLGVAKGIAAAAAVVNLLLAPISLLVPVVGPLLFLLHLLRAGLAGINFLILLSLKFLAGLLNLLTLAGLLLSIPYWLFIRPLISELLALGAGVLSDIAMTLLTLPLVFFNQLTLFNLIGIPALLLKAFNNLVVLPLLINGIGLILAIGLPLALLLGALGLLNTLALGLLGLGFPLVALILLTLPGLIPFLNLNLAILNLIGLAGLILNGLKLLLLPLKILKDLINDFVLPLLIAGVSFLLLLPLLLIEGLVAGILNFLLSLIPALLGGLIRGLITLFFNGLPVFLFLQLFALLPAIITGLLTALIPGLNLLTIPLGLLALLALPLTVLGVINNVIQSLLQGLLASLLTQLFFNVITDLSLLALPLLFLLSPLLLVLATIALLVLSFLAIIIPAIILALLFLPIIALAMLALAPILLLLFLPLILLGLLLFIPFLIFGLLSSAVLVWFLAPIFLQIAVNPVADFVTFILLVWMMFEQPVLFWFFQFINTPLMFLSFIGMFVNWLNPLNWLFHIISIGALIGLPLTLLNDFLVLDFIKWSSLLTINFAAGLLAFITLSIAKLALINLNLLFIINTFLVTLPMIAYVWIVLVIGFVIVLATAILTIGINPIGIFEIWVMVPLFTAGAILLALSTMVIGLTLDVLMTLLQLPIIVGNLQFGLIMAALANPLATLIGINLLGTLGLTSLVLLFAGLFMLGQIWLPFTFGINSFLLYLVMGSPLFMTANFAGLVPVIGWIIELITDPLWMLIGIWGTALLTDNNFALFVHILIPLAFSAITGIMFLLALLPVALIILPLALIQSIAILGLLFGGVALAALLVIIPTVIFGILATATMLWFFAPILLQLLVNPIADFVAFVLLIFMMFEDPILFWWAFEYITVPMTLLTFIGMFVNWLNPLNYIFKAISALAILGIPALVLLALLSIDLLRLGSLLTINLFAGFPAFIFLTIAKWLMIGLGVLFFINTFVVTLPMIAYVWLVLLLGVVIIFVDALATLGINVPNIFTIWVMVPFFVIFAILIALTFIPVMLALDLADVLIALVPIVANLQLGLISAFLANPLVALLAANNFAILGISAIGLFLAGLFMLAHVWLPFTFGINSFILYFILGNPLWMLLQFAGLVPIIGWIVQIIVDIIWMALGLWGTALITDNNFALFIHIFVTLAFTTIPVMMLLLAVLPILLVVLPVGIIGSLIFFGLINLPILLFNLLLAIPVILYGVFSIGTLIWFLAPLLLQLAVNPIADFVAFQLLLYWAIENPIFFHVFKIITLPLMFFTFTGMFVNWLNPLNFLYHAINAFALLGIPVVALLTLLNLNLLRFHC</sequence>
<feature type="transmembrane region" description="Helical" evidence="2">
    <location>
        <begin position="2478"/>
        <end position="2504"/>
    </location>
</feature>
<evidence type="ECO:0000256" key="2">
    <source>
        <dbReference type="SAM" id="Phobius"/>
    </source>
</evidence>
<feature type="transmembrane region" description="Helical" evidence="2">
    <location>
        <begin position="2229"/>
        <end position="2251"/>
    </location>
</feature>
<feature type="compositionally biased region" description="Polar residues" evidence="1">
    <location>
        <begin position="277"/>
        <end position="286"/>
    </location>
</feature>
<feature type="compositionally biased region" description="Low complexity" evidence="1">
    <location>
        <begin position="359"/>
        <end position="394"/>
    </location>
</feature>
<feature type="transmembrane region" description="Helical" evidence="2">
    <location>
        <begin position="1116"/>
        <end position="1136"/>
    </location>
</feature>
<feature type="transmembrane region" description="Helical" evidence="2">
    <location>
        <begin position="1563"/>
        <end position="1581"/>
    </location>
</feature>
<feature type="transmembrane region" description="Helical" evidence="2">
    <location>
        <begin position="1321"/>
        <end position="1342"/>
    </location>
</feature>
<feature type="transmembrane region" description="Helical" evidence="2">
    <location>
        <begin position="2820"/>
        <end position="2841"/>
    </location>
</feature>
<feature type="transmembrane region" description="Helical" evidence="2">
    <location>
        <begin position="901"/>
        <end position="919"/>
    </location>
</feature>
<feature type="transmembrane region" description="Helical" evidence="2">
    <location>
        <begin position="2091"/>
        <end position="2117"/>
    </location>
</feature>
<feature type="transmembrane region" description="Helical" evidence="2">
    <location>
        <begin position="1989"/>
        <end position="2014"/>
    </location>
</feature>
<feature type="transmembrane region" description="Helical" evidence="2">
    <location>
        <begin position="1143"/>
        <end position="1166"/>
    </location>
</feature>
<reference evidence="3 4" key="1">
    <citation type="journal article" date="2015" name="Genome Announc.">
        <title>Expanding the biotechnology potential of lactobacilli through comparative genomics of 213 strains and associated genera.</title>
        <authorList>
            <person name="Sun Z."/>
            <person name="Harris H.M."/>
            <person name="McCann A."/>
            <person name="Guo C."/>
            <person name="Argimon S."/>
            <person name="Zhang W."/>
            <person name="Yang X."/>
            <person name="Jeffery I.B."/>
            <person name="Cooney J.C."/>
            <person name="Kagawa T.F."/>
            <person name="Liu W."/>
            <person name="Song Y."/>
            <person name="Salvetti E."/>
            <person name="Wrobel A."/>
            <person name="Rasinkangas P."/>
            <person name="Parkhill J."/>
            <person name="Rea M.C."/>
            <person name="O'Sullivan O."/>
            <person name="Ritari J."/>
            <person name="Douillard F.P."/>
            <person name="Paul Ross R."/>
            <person name="Yang R."/>
            <person name="Briner A.E."/>
            <person name="Felis G.E."/>
            <person name="de Vos W.M."/>
            <person name="Barrangou R."/>
            <person name="Klaenhammer T.R."/>
            <person name="Caufield P.W."/>
            <person name="Cui Y."/>
            <person name="Zhang H."/>
            <person name="O'Toole P.W."/>
        </authorList>
    </citation>
    <scope>NUCLEOTIDE SEQUENCE [LARGE SCALE GENOMIC DNA]</scope>
    <source>
        <strain evidence="3 4">DSM 14857</strain>
    </source>
</reference>
<feature type="transmembrane region" description="Helical" evidence="2">
    <location>
        <begin position="836"/>
        <end position="859"/>
    </location>
</feature>
<feature type="transmembrane region" description="Helical" evidence="2">
    <location>
        <begin position="865"/>
        <end position="889"/>
    </location>
</feature>
<keyword evidence="2" id="KW-1133">Transmembrane helix</keyword>
<feature type="transmembrane region" description="Helical" evidence="2">
    <location>
        <begin position="2511"/>
        <end position="2536"/>
    </location>
</feature>
<feature type="region of interest" description="Disordered" evidence="1">
    <location>
        <begin position="648"/>
        <end position="671"/>
    </location>
</feature>
<dbReference type="eggNOG" id="COG3064">
    <property type="taxonomic scope" value="Bacteria"/>
</dbReference>
<feature type="transmembrane region" description="Helical" evidence="2">
    <location>
        <begin position="2290"/>
        <end position="2309"/>
    </location>
</feature>
<feature type="transmembrane region" description="Helical" evidence="2">
    <location>
        <begin position="1458"/>
        <end position="1476"/>
    </location>
</feature>
<feature type="transmembrane region" description="Helical" evidence="2">
    <location>
        <begin position="1842"/>
        <end position="1861"/>
    </location>
</feature>
<feature type="transmembrane region" description="Helical" evidence="2">
    <location>
        <begin position="2795"/>
        <end position="2814"/>
    </location>
</feature>
<dbReference type="EMBL" id="AZFA01000021">
    <property type="protein sequence ID" value="KRL66075.1"/>
    <property type="molecule type" value="Genomic_DNA"/>
</dbReference>
<feature type="transmembrane region" description="Helical" evidence="2">
    <location>
        <begin position="2154"/>
        <end position="2177"/>
    </location>
</feature>
<feature type="transmembrane region" description="Helical" evidence="2">
    <location>
        <begin position="1957"/>
        <end position="1977"/>
    </location>
</feature>
<accession>A0A0R1SM88</accession>
<feature type="transmembrane region" description="Helical" evidence="2">
    <location>
        <begin position="2357"/>
        <end position="2381"/>
    </location>
</feature>
<feature type="transmembrane region" description="Helical" evidence="2">
    <location>
        <begin position="2619"/>
        <end position="2639"/>
    </location>
</feature>
<feature type="transmembrane region" description="Helical" evidence="2">
    <location>
        <begin position="1258"/>
        <end position="1280"/>
    </location>
</feature>
<feature type="transmembrane region" description="Helical" evidence="2">
    <location>
        <begin position="1055"/>
        <end position="1078"/>
    </location>
</feature>
<feature type="transmembrane region" description="Helical" evidence="2">
    <location>
        <begin position="1628"/>
        <end position="1648"/>
    </location>
</feature>
<feature type="transmembrane region" description="Helical" evidence="2">
    <location>
        <begin position="2710"/>
        <end position="2735"/>
    </location>
</feature>
<gene>
    <name evidence="3" type="ORF">FC27_GL001097</name>
</gene>
<feature type="transmembrane region" description="Helical" evidence="2">
    <location>
        <begin position="1090"/>
        <end position="1110"/>
    </location>
</feature>
<feature type="transmembrane region" description="Helical" evidence="2">
    <location>
        <begin position="1654"/>
        <end position="1682"/>
    </location>
</feature>
<feature type="transmembrane region" description="Helical" evidence="2">
    <location>
        <begin position="811"/>
        <end position="829"/>
    </location>
</feature>
<feature type="compositionally biased region" description="Low complexity" evidence="1">
    <location>
        <begin position="293"/>
        <end position="335"/>
    </location>
</feature>
<feature type="transmembrane region" description="Helical" evidence="2">
    <location>
        <begin position="1348"/>
        <end position="1369"/>
    </location>
</feature>
<feature type="compositionally biased region" description="Polar residues" evidence="1">
    <location>
        <begin position="395"/>
        <end position="413"/>
    </location>
</feature>
<keyword evidence="2" id="KW-0812">Transmembrane</keyword>
<feature type="transmembrane region" description="Helical" evidence="2">
    <location>
        <begin position="1747"/>
        <end position="1770"/>
    </location>
</feature>
<feature type="transmembrane region" description="Helical" evidence="2">
    <location>
        <begin position="2742"/>
        <end position="2761"/>
    </location>
</feature>
<feature type="transmembrane region" description="Helical" evidence="2">
    <location>
        <begin position="1587"/>
        <end position="1607"/>
    </location>
</feature>
<feature type="transmembrane region" description="Helical" evidence="2">
    <location>
        <begin position="2594"/>
        <end position="2612"/>
    </location>
</feature>
<feature type="transmembrane region" description="Helical" evidence="2">
    <location>
        <begin position="1376"/>
        <end position="1394"/>
    </location>
</feature>
<keyword evidence="2" id="KW-0472">Membrane</keyword>
<dbReference type="Proteomes" id="UP000051647">
    <property type="component" value="Unassembled WGS sequence"/>
</dbReference>
<feature type="transmembrane region" description="Helical" evidence="2">
    <location>
        <begin position="1534"/>
        <end position="1556"/>
    </location>
</feature>
<feature type="transmembrane region" description="Helical" evidence="2">
    <location>
        <begin position="2263"/>
        <end position="2284"/>
    </location>
</feature>
<feature type="transmembrane region" description="Helical" evidence="2">
    <location>
        <begin position="2060"/>
        <end position="2085"/>
    </location>
</feature>
<feature type="compositionally biased region" description="Polar residues" evidence="1">
    <location>
        <begin position="342"/>
        <end position="358"/>
    </location>
</feature>
<feature type="transmembrane region" description="Helical" evidence="2">
    <location>
        <begin position="2677"/>
        <end position="2698"/>
    </location>
</feature>
<feature type="region of interest" description="Disordered" evidence="1">
    <location>
        <begin position="154"/>
        <end position="447"/>
    </location>
</feature>
<feature type="transmembrane region" description="Helical" evidence="2">
    <location>
        <begin position="1873"/>
        <end position="1893"/>
    </location>
</feature>
<evidence type="ECO:0000256" key="1">
    <source>
        <dbReference type="SAM" id="MobiDB-lite"/>
    </source>
</evidence>
<comment type="caution">
    <text evidence="3">The sequence shown here is derived from an EMBL/GenBank/DDBJ whole genome shotgun (WGS) entry which is preliminary data.</text>
</comment>
<feature type="transmembrane region" description="Helical" evidence="2">
    <location>
        <begin position="1899"/>
        <end position="1920"/>
    </location>
</feature>
<feature type="transmembrane region" description="Helical" evidence="2">
    <location>
        <begin position="1814"/>
        <end position="1836"/>
    </location>
</feature>
<feature type="transmembrane region" description="Helical" evidence="2">
    <location>
        <begin position="1694"/>
        <end position="1715"/>
    </location>
</feature>
<feature type="transmembrane region" description="Helical" evidence="2">
    <location>
        <begin position="1927"/>
        <end position="1951"/>
    </location>
</feature>
<feature type="transmembrane region" description="Helical" evidence="2">
    <location>
        <begin position="2321"/>
        <end position="2345"/>
    </location>
</feature>
<feature type="compositionally biased region" description="Low complexity" evidence="1">
    <location>
        <begin position="414"/>
        <end position="429"/>
    </location>
</feature>
<feature type="transmembrane region" description="Helical" evidence="2">
    <location>
        <begin position="1497"/>
        <end position="1528"/>
    </location>
</feature>
<dbReference type="STRING" id="1423815.FC27_GL001097"/>
<feature type="compositionally biased region" description="Low complexity" evidence="1">
    <location>
        <begin position="656"/>
        <end position="670"/>
    </location>
</feature>
<feature type="transmembrane region" description="Helical" evidence="2">
    <location>
        <begin position="1015"/>
        <end position="1035"/>
    </location>
</feature>
<feature type="transmembrane region" description="Helical" evidence="2">
    <location>
        <begin position="2124"/>
        <end position="2148"/>
    </location>
</feature>
<evidence type="ECO:0000313" key="4">
    <source>
        <dbReference type="Proteomes" id="UP000051647"/>
    </source>
</evidence>
<feature type="transmembrane region" description="Helical" evidence="2">
    <location>
        <begin position="2767"/>
        <end position="2788"/>
    </location>
</feature>
<feature type="transmembrane region" description="Helical" evidence="2">
    <location>
        <begin position="2929"/>
        <end position="2951"/>
    </location>
</feature>
<feature type="transmembrane region" description="Helical" evidence="2">
    <location>
        <begin position="2848"/>
        <end position="2870"/>
    </location>
</feature>
<feature type="transmembrane region" description="Helical" evidence="2">
    <location>
        <begin position="1208"/>
        <end position="1227"/>
    </location>
</feature>
<organism evidence="3 4">
    <name type="scientific">Companilactobacillus versmoldensis DSM 14857 = KCTC 3814</name>
    <dbReference type="NCBI Taxonomy" id="1423815"/>
    <lineage>
        <taxon>Bacteria</taxon>
        <taxon>Bacillati</taxon>
        <taxon>Bacillota</taxon>
        <taxon>Bacilli</taxon>
        <taxon>Lactobacillales</taxon>
        <taxon>Lactobacillaceae</taxon>
        <taxon>Companilactobacillus</taxon>
    </lineage>
</organism>
<feature type="transmembrane region" description="Helical" evidence="2">
    <location>
        <begin position="2876"/>
        <end position="2895"/>
    </location>
</feature>
<feature type="transmembrane region" description="Helical" evidence="2">
    <location>
        <begin position="2645"/>
        <end position="2670"/>
    </location>
</feature>
<protein>
    <submittedName>
        <fullName evidence="3">Uncharacterized protein</fullName>
    </submittedName>
</protein>
<name>A0A0R1SM88_9LACO</name>